<keyword evidence="7" id="KW-1185">Reference proteome</keyword>
<dbReference type="InterPro" id="IPR056541">
    <property type="entry name" value="Ig-like_POM152"/>
</dbReference>
<dbReference type="Proteomes" id="UP000799118">
    <property type="component" value="Unassembled WGS sequence"/>
</dbReference>
<feature type="domain" description="Nucleoporin POM152 ninth Ig-like" evidence="5">
    <location>
        <begin position="1092"/>
        <end position="1163"/>
    </location>
</feature>
<dbReference type="InterPro" id="IPR056540">
    <property type="entry name" value="TMD_POM152"/>
</dbReference>
<evidence type="ECO:0000259" key="4">
    <source>
        <dbReference type="Pfam" id="PF24519"/>
    </source>
</evidence>
<dbReference type="AlphaFoldDB" id="A0A6A4HL94"/>
<dbReference type="Pfam" id="PF24527">
    <property type="entry name" value="Ig-like_Pom152_9"/>
    <property type="match status" value="1"/>
</dbReference>
<evidence type="ECO:0000259" key="2">
    <source>
        <dbReference type="Pfam" id="PF24097"/>
    </source>
</evidence>
<feature type="domain" description="Nucleoporin POM152 N-terminal transmembrane" evidence="2">
    <location>
        <begin position="19"/>
        <end position="103"/>
    </location>
</feature>
<evidence type="ECO:0008006" key="8">
    <source>
        <dbReference type="Google" id="ProtNLM"/>
    </source>
</evidence>
<dbReference type="GO" id="GO:0070762">
    <property type="term" value="C:nuclear pore transmembrane ring"/>
    <property type="evidence" value="ECO:0007669"/>
    <property type="project" value="TreeGrafter"/>
</dbReference>
<feature type="domain" description="Nucleoporin POM152 Ig-like" evidence="3">
    <location>
        <begin position="762"/>
        <end position="847"/>
    </location>
</feature>
<dbReference type="GO" id="GO:0017056">
    <property type="term" value="F:structural constituent of nuclear pore"/>
    <property type="evidence" value="ECO:0007669"/>
    <property type="project" value="InterPro"/>
</dbReference>
<dbReference type="EMBL" id="ML769482">
    <property type="protein sequence ID" value="KAE9398480.1"/>
    <property type="molecule type" value="Genomic_DNA"/>
</dbReference>
<dbReference type="Pfam" id="PF24312">
    <property type="entry name" value="Ig-like_POM152"/>
    <property type="match status" value="2"/>
</dbReference>
<sequence>MSASGKKPPSTLISEQYLDVPSQRWYILGLGVLLQACKAVDVVSSFLSPENRIYLCQKWLLFDTAYCILLAFLRIPRLNYGKAVIALQIISLCLFDGLVFGGIRINIWGDGTGQNDLAYTPESSSVLSILGPLTFGLLSSSQVQSDGHLLGQHTVKMSPISTAQLNPYEEAFCLPSTGDVLVPILLNNTNHLVSLRFSVTPLGFNPGQPEFHDLSGKELRAIEKARVEALQLMRPASHEEMDEYDEYDDDPVPNHSSQSLQRTQTLVHIRLSKPGILRLERVLDSSNIEARLVIPLEVTIAPCPRAGFTPDKHADDNIRCSGQETDVQLMMDISGVPPLQLRWSRTVNGRMEKFLVEGIEGGGHSQSHPFSDHSTQMVTTEGFARWAADAEQIQVPLTVSLDTPGSHIYALEEVMDAAGNMMLIGGSIGSTPQNNHVVRSFTVLRRPSISFKHCSPEHPVALAIGSESALTVSTIEADVLDAPWEISLKYQPHLSDKGNKRFKPWRKTLSTQGSRRDLTVGANAPGEYVITGVKGKWCSGDVLAPESCNVVEKPIPTAEIEWQKIHECSGDTGVSATLVLHGTPPFQVYYQVKKDSEAPKETSKTFPTSRGQFTLQPEQSGHYTFTFTKISDANYQRVEIDGPSIDQIIHPPASADFVGVPKGLGRKKAMSSCEGKIIDVEVELRGSPPWNVELQIVGPQSSEILTFSNITSNRKKLEIPIPTAVDQKGGTFEIDLVSVEDKSKCKLPISVPGISVHVKRLRPTVKFYSSDGKRNVTVLDHEKASLPLRLTGESPWKMSYRHVGDGTVSSVTLKSPNQPLEVTKKGIYEILEISDAQCPGSVVADASDYRVDWIPRPTVKLTEQTPATYEPLNGSYILPPICEGMDDHVDLDLTGRPPFQIMHNIALGNEYGGTRLIDQPVLNSIQPRARLQLHTSDSGRVYYEVKQIGDGNYPLEKHRNTLIPRSDRLVFEQQVSIRPTARFANRNRIMYCLHDKFTPLDKLSSDDGTVVLEGKPPFQIELSIKNIAASHVDRQTIEVYDHTWKINLNYQFNAIGPHLIVIESVADASHCAHATLDPLATSLWVDVAETASIVPVDRREDFCVGQVAQFQLEGTPPWSVGYRINGKAYTQEAKVSPFSLIQQLPGEFTVTSIAHQQKTCKASITDLRFTVHPLPSAKVAQGKRIYQDIHEGDQAEILFTLVGSPPFTFTYQRAELATGRKPGKVLETHTVSRIYSNEYSIFSALEGTWTVTSIQDAYCKYPEVPGT</sequence>
<name>A0A6A4HL94_9AGAR</name>
<feature type="domain" description="Nucleoporin POM152 immunoglobulin-like" evidence="1">
    <location>
        <begin position="888"/>
        <end position="975"/>
    </location>
</feature>
<dbReference type="InterPro" id="IPR056543">
    <property type="entry name" value="Ig-like_POM152_9th"/>
</dbReference>
<feature type="domain" description="Nucleoporin POM152 Ig-like" evidence="3">
    <location>
        <begin position="446"/>
        <end position="548"/>
    </location>
</feature>
<evidence type="ECO:0000313" key="7">
    <source>
        <dbReference type="Proteomes" id="UP000799118"/>
    </source>
</evidence>
<dbReference type="InterPro" id="IPR037701">
    <property type="entry name" value="Pom152"/>
</dbReference>
<protein>
    <recommendedName>
        <fullName evidence="8">Nucleoporin Pom152</fullName>
    </recommendedName>
</protein>
<dbReference type="OrthoDB" id="5529162at2759"/>
<dbReference type="GO" id="GO:0006999">
    <property type="term" value="P:nuclear pore organization"/>
    <property type="evidence" value="ECO:0007669"/>
    <property type="project" value="TreeGrafter"/>
</dbReference>
<gene>
    <name evidence="6" type="ORF">BT96DRAFT_32237</name>
</gene>
<evidence type="ECO:0000259" key="1">
    <source>
        <dbReference type="Pfam" id="PF23664"/>
    </source>
</evidence>
<dbReference type="InterPro" id="IPR056542">
    <property type="entry name" value="Ig-like_POM152_1st"/>
</dbReference>
<dbReference type="PANTHER" id="PTHR28206">
    <property type="entry name" value="NUCLEOPORIN POM152"/>
    <property type="match status" value="1"/>
</dbReference>
<evidence type="ECO:0000313" key="6">
    <source>
        <dbReference type="EMBL" id="KAE9398480.1"/>
    </source>
</evidence>
<proteinExistence type="predicted"/>
<evidence type="ECO:0000259" key="3">
    <source>
        <dbReference type="Pfam" id="PF24312"/>
    </source>
</evidence>
<organism evidence="6 7">
    <name type="scientific">Gymnopus androsaceus JB14</name>
    <dbReference type="NCBI Taxonomy" id="1447944"/>
    <lineage>
        <taxon>Eukaryota</taxon>
        <taxon>Fungi</taxon>
        <taxon>Dikarya</taxon>
        <taxon>Basidiomycota</taxon>
        <taxon>Agaricomycotina</taxon>
        <taxon>Agaricomycetes</taxon>
        <taxon>Agaricomycetidae</taxon>
        <taxon>Agaricales</taxon>
        <taxon>Marasmiineae</taxon>
        <taxon>Omphalotaceae</taxon>
        <taxon>Gymnopus</taxon>
    </lineage>
</organism>
<dbReference type="GO" id="GO:0006606">
    <property type="term" value="P:protein import into nucleus"/>
    <property type="evidence" value="ECO:0007669"/>
    <property type="project" value="TreeGrafter"/>
</dbReference>
<dbReference type="Pfam" id="PF23664">
    <property type="entry name" value="Ig_Pom152"/>
    <property type="match status" value="2"/>
</dbReference>
<dbReference type="Pfam" id="PF24097">
    <property type="entry name" value="TMD_POM152"/>
    <property type="match status" value="1"/>
</dbReference>
<accession>A0A6A4HL94</accession>
<evidence type="ECO:0000259" key="5">
    <source>
        <dbReference type="Pfam" id="PF24527"/>
    </source>
</evidence>
<dbReference type="Pfam" id="PF24519">
    <property type="entry name" value="Ig-like_Pom152_1"/>
    <property type="match status" value="1"/>
</dbReference>
<feature type="domain" description="Nucleoporin POM152 first Ig-like" evidence="4">
    <location>
        <begin position="162"/>
        <end position="299"/>
    </location>
</feature>
<dbReference type="InterPro" id="IPR056544">
    <property type="entry name" value="Ig_POM152"/>
</dbReference>
<feature type="domain" description="Nucleoporin POM152 immunoglobulin-like" evidence="1">
    <location>
        <begin position="553"/>
        <end position="654"/>
    </location>
</feature>
<reference evidence="6" key="1">
    <citation type="journal article" date="2019" name="Environ. Microbiol.">
        <title>Fungal ecological strategies reflected in gene transcription - a case study of two litter decomposers.</title>
        <authorList>
            <person name="Barbi F."/>
            <person name="Kohler A."/>
            <person name="Barry K."/>
            <person name="Baskaran P."/>
            <person name="Daum C."/>
            <person name="Fauchery L."/>
            <person name="Ihrmark K."/>
            <person name="Kuo A."/>
            <person name="LaButti K."/>
            <person name="Lipzen A."/>
            <person name="Morin E."/>
            <person name="Grigoriev I.V."/>
            <person name="Henrissat B."/>
            <person name="Lindahl B."/>
            <person name="Martin F."/>
        </authorList>
    </citation>
    <scope>NUCLEOTIDE SEQUENCE</scope>
    <source>
        <strain evidence="6">JB14</strain>
    </source>
</reference>
<dbReference type="PANTHER" id="PTHR28206:SF1">
    <property type="entry name" value="NUCLEOPORIN POM152"/>
    <property type="match status" value="1"/>
</dbReference>